<sequence length="166" mass="18463">MNGVTLALRALHHGEKHLAEHLTAVAGRHRTEHEIHHVATDVALWSREHVRRLADTGRHYGLDLGEAPDASDSGVLTMLREKAAEAVGRRPEPGLPLLRDLRDLHLGATENSLYWEMLAQAAQAAQAAKDDRLLTLASSCHPQTLRQMRWTNTMIKNLCPQILTSL</sequence>
<dbReference type="RefSeq" id="WP_388231955.1">
    <property type="nucleotide sequence ID" value="NZ_JBHVZQ010000001.1"/>
</dbReference>
<reference evidence="1 2" key="1">
    <citation type="submission" date="2024-09" db="EMBL/GenBank/DDBJ databases">
        <title>The Natural Products Discovery Center: Release of the First 8490 Sequenced Strains for Exploring Actinobacteria Biosynthetic Diversity.</title>
        <authorList>
            <person name="Kalkreuter E."/>
            <person name="Kautsar S.A."/>
            <person name="Yang D."/>
            <person name="Bader C.D."/>
            <person name="Teijaro C.N."/>
            <person name="Fluegel L."/>
            <person name="Davis C.M."/>
            <person name="Simpson J.R."/>
            <person name="Lauterbach L."/>
            <person name="Steele A.D."/>
            <person name="Gui C."/>
            <person name="Meng S."/>
            <person name="Li G."/>
            <person name="Viehrig K."/>
            <person name="Ye F."/>
            <person name="Su P."/>
            <person name="Kiefer A.F."/>
            <person name="Nichols A."/>
            <person name="Cepeda A.J."/>
            <person name="Yan W."/>
            <person name="Fan B."/>
            <person name="Jiang Y."/>
            <person name="Adhikari A."/>
            <person name="Zheng C.-J."/>
            <person name="Schuster L."/>
            <person name="Cowan T.M."/>
            <person name="Smanski M.J."/>
            <person name="Chevrette M.G."/>
            <person name="De Carvalho L.P.S."/>
            <person name="Shen B."/>
        </authorList>
    </citation>
    <scope>NUCLEOTIDE SEQUENCE [LARGE SCALE GENOMIC DNA]</scope>
    <source>
        <strain evidence="1 2">NPDC058328</strain>
    </source>
</reference>
<keyword evidence="2" id="KW-1185">Reference proteome</keyword>
<dbReference type="EMBL" id="JBHVZQ010000001">
    <property type="protein sequence ID" value="MFF1271851.1"/>
    <property type="molecule type" value="Genomic_DNA"/>
</dbReference>
<organism evidence="1 2">
    <name type="scientific">Streptomyces marokkonensis</name>
    <dbReference type="NCBI Taxonomy" id="324855"/>
    <lineage>
        <taxon>Bacteria</taxon>
        <taxon>Bacillati</taxon>
        <taxon>Actinomycetota</taxon>
        <taxon>Actinomycetes</taxon>
        <taxon>Kitasatosporales</taxon>
        <taxon>Streptomycetaceae</taxon>
        <taxon>Streptomyces</taxon>
    </lineage>
</organism>
<comment type="caution">
    <text evidence="1">The sequence shown here is derived from an EMBL/GenBank/DDBJ whole genome shotgun (WGS) entry which is preliminary data.</text>
</comment>
<protein>
    <submittedName>
        <fullName evidence="1">Uncharacterized protein</fullName>
    </submittedName>
</protein>
<gene>
    <name evidence="1" type="ORF">ACFVZC_00240</name>
</gene>
<evidence type="ECO:0000313" key="1">
    <source>
        <dbReference type="EMBL" id="MFF1271851.1"/>
    </source>
</evidence>
<name>A0ABW6PYD3_9ACTN</name>
<proteinExistence type="predicted"/>
<dbReference type="Proteomes" id="UP001601627">
    <property type="component" value="Unassembled WGS sequence"/>
</dbReference>
<accession>A0ABW6PYD3</accession>
<evidence type="ECO:0000313" key="2">
    <source>
        <dbReference type="Proteomes" id="UP001601627"/>
    </source>
</evidence>